<reference evidence="3" key="1">
    <citation type="submission" date="2016-10" db="EMBL/GenBank/DDBJ databases">
        <authorList>
            <person name="Benchimol M."/>
            <person name="Almeida L.G."/>
            <person name="Vasconcelos A.T."/>
            <person name="Perreira-Neves A."/>
            <person name="Rosa I.A."/>
            <person name="Tasca T."/>
            <person name="Bogo M.R."/>
            <person name="de Souza W."/>
        </authorList>
    </citation>
    <scope>NUCLEOTIDE SEQUENCE [LARGE SCALE GENOMIC DNA]</scope>
    <source>
        <strain evidence="3">K</strain>
    </source>
</reference>
<evidence type="ECO:0000256" key="1">
    <source>
        <dbReference type="SAM" id="Coils"/>
    </source>
</evidence>
<keyword evidence="1" id="KW-0175">Coiled coil</keyword>
<evidence type="ECO:0008006" key="5">
    <source>
        <dbReference type="Google" id="ProtNLM"/>
    </source>
</evidence>
<feature type="compositionally biased region" description="Low complexity" evidence="2">
    <location>
        <begin position="264"/>
        <end position="274"/>
    </location>
</feature>
<dbReference type="AlphaFoldDB" id="A0A1J4KX43"/>
<feature type="compositionally biased region" description="Basic and acidic residues" evidence="2">
    <location>
        <begin position="291"/>
        <end position="314"/>
    </location>
</feature>
<protein>
    <recommendedName>
        <fullName evidence="5">SH3 domain-containing protein</fullName>
    </recommendedName>
</protein>
<name>A0A1J4KX43_9EUKA</name>
<proteinExistence type="predicted"/>
<dbReference type="GeneID" id="94825827"/>
<dbReference type="VEuPathDB" id="TrichDB:TRFO_03155"/>
<feature type="coiled-coil region" evidence="1">
    <location>
        <begin position="157"/>
        <end position="190"/>
    </location>
</feature>
<evidence type="ECO:0000256" key="2">
    <source>
        <dbReference type="SAM" id="MobiDB-lite"/>
    </source>
</evidence>
<dbReference type="RefSeq" id="XP_068367261.1">
    <property type="nucleotide sequence ID" value="XM_068491123.1"/>
</dbReference>
<keyword evidence="4" id="KW-1185">Reference proteome</keyword>
<organism evidence="3 4">
    <name type="scientific">Tritrichomonas foetus</name>
    <dbReference type="NCBI Taxonomy" id="1144522"/>
    <lineage>
        <taxon>Eukaryota</taxon>
        <taxon>Metamonada</taxon>
        <taxon>Parabasalia</taxon>
        <taxon>Tritrichomonadida</taxon>
        <taxon>Tritrichomonadidae</taxon>
        <taxon>Tritrichomonas</taxon>
    </lineage>
</organism>
<comment type="caution">
    <text evidence="3">The sequence shown here is derived from an EMBL/GenBank/DDBJ whole genome shotgun (WGS) entry which is preliminary data.</text>
</comment>
<dbReference type="Proteomes" id="UP000179807">
    <property type="component" value="Unassembled WGS sequence"/>
</dbReference>
<evidence type="ECO:0000313" key="4">
    <source>
        <dbReference type="Proteomes" id="UP000179807"/>
    </source>
</evidence>
<accession>A0A1J4KX43</accession>
<sequence>MLRTAFQRKSSSKFEQQAKEIEKRFHEVSARYDMVNQRIRAIISYFEKVKSSYANYSRRITGFDLSHFNRCLLQDGQAPVATGNPGSQNINIKNYCKFTKVVANEMARMEYFYHHNIINILEAEVSQREQYYLSQIELFSKLLAQQQNADQQYIKSRAAFESAVAEVKKLNEELNNLVKLGNKAKQASKTRNDLVIAIKNYRVCLRNREFEACHLNTAHECFVESSLTAIKKFIHDDEKKCNLYAVLSQFPQFLAAITSSGEFEQPQNNNQQQNNEEDNKTKNVNENSQSENEKSQNEQHEENDNEKENVKESEIENENESEDKHKEDNENEKMIDDISQEKGKEKKSKENKNSRKQNCRFPRWEDEFVEFVNATHIVRMSPKPIEFKTFSFSFEDPQFFVPICPLRKNMDFPLFIAKVKTSVNAQEFQITKLIEVNEGEKVYVYDNLQHKCVLVSKSVSGPKGYVPSDVLEMIDNENTAIVKAVQLLISEDYLRIEPGEIVSIVEEKDETLVICENNKGEKGLIRRDCLVF</sequence>
<gene>
    <name evidence="3" type="ORF">TRFO_03155</name>
</gene>
<dbReference type="OrthoDB" id="5340910at2759"/>
<feature type="region of interest" description="Disordered" evidence="2">
    <location>
        <begin position="263"/>
        <end position="358"/>
    </location>
</feature>
<feature type="compositionally biased region" description="Basic and acidic residues" evidence="2">
    <location>
        <begin position="322"/>
        <end position="353"/>
    </location>
</feature>
<evidence type="ECO:0000313" key="3">
    <source>
        <dbReference type="EMBL" id="OHT14125.1"/>
    </source>
</evidence>
<dbReference type="EMBL" id="MLAK01000421">
    <property type="protein sequence ID" value="OHT14125.1"/>
    <property type="molecule type" value="Genomic_DNA"/>
</dbReference>